<dbReference type="AlphaFoldDB" id="A0A2P4YK82"/>
<evidence type="ECO:0000313" key="2">
    <source>
        <dbReference type="Proteomes" id="UP000237271"/>
    </source>
</evidence>
<comment type="caution">
    <text evidence="1">The sequence shown here is derived from an EMBL/GenBank/DDBJ whole genome shotgun (WGS) entry which is preliminary data.</text>
</comment>
<proteinExistence type="predicted"/>
<dbReference type="Proteomes" id="UP000237271">
    <property type="component" value="Unassembled WGS sequence"/>
</dbReference>
<sequence length="131" mass="15165">MSIGNPKTQFIETKDVIKLFSSTNFKLWSKHVAKVNKENPDAAMLTALTNVFGEKEVAIMILLSKDSWKVGSVVKKLEKAQFNKWFNARKRPDNVLENVLGVKFVNINRNPREKQIWAAYETYSTKRIKNY</sequence>
<evidence type="ECO:0000313" key="1">
    <source>
        <dbReference type="EMBL" id="POM78149.1"/>
    </source>
</evidence>
<gene>
    <name evidence="1" type="ORF">PHPALM_4356</name>
</gene>
<dbReference type="OrthoDB" id="126873at2759"/>
<protein>
    <submittedName>
        <fullName evidence="1">Secreted RxLR effector peptide protein</fullName>
    </submittedName>
</protein>
<organism evidence="1 2">
    <name type="scientific">Phytophthora palmivora</name>
    <dbReference type="NCBI Taxonomy" id="4796"/>
    <lineage>
        <taxon>Eukaryota</taxon>
        <taxon>Sar</taxon>
        <taxon>Stramenopiles</taxon>
        <taxon>Oomycota</taxon>
        <taxon>Peronosporomycetes</taxon>
        <taxon>Peronosporales</taxon>
        <taxon>Peronosporaceae</taxon>
        <taxon>Phytophthora</taxon>
    </lineage>
</organism>
<accession>A0A2P4YK82</accession>
<reference evidence="1 2" key="1">
    <citation type="journal article" date="2017" name="Genome Biol. Evol.">
        <title>Phytophthora megakarya and P. palmivora, closely related causal agents of cacao black pod rot, underwent increases in genome sizes and gene numbers by different mechanisms.</title>
        <authorList>
            <person name="Ali S.S."/>
            <person name="Shao J."/>
            <person name="Lary D.J."/>
            <person name="Kronmiller B."/>
            <person name="Shen D."/>
            <person name="Strem M.D."/>
            <person name="Amoako-Attah I."/>
            <person name="Akrofi A.Y."/>
            <person name="Begoude B.A."/>
            <person name="Ten Hoopen G.M."/>
            <person name="Coulibaly K."/>
            <person name="Kebe B.I."/>
            <person name="Melnick R.L."/>
            <person name="Guiltinan M.J."/>
            <person name="Tyler B.M."/>
            <person name="Meinhardt L.W."/>
            <person name="Bailey B.A."/>
        </authorList>
    </citation>
    <scope>NUCLEOTIDE SEQUENCE [LARGE SCALE GENOMIC DNA]</scope>
    <source>
        <strain evidence="2">sbr112.9</strain>
    </source>
</reference>
<keyword evidence="2" id="KW-1185">Reference proteome</keyword>
<name>A0A2P4YK82_9STRA</name>
<dbReference type="EMBL" id="NCKW01002130">
    <property type="protein sequence ID" value="POM78149.1"/>
    <property type="molecule type" value="Genomic_DNA"/>
</dbReference>